<dbReference type="GO" id="GO:0003676">
    <property type="term" value="F:nucleic acid binding"/>
    <property type="evidence" value="ECO:0007669"/>
    <property type="project" value="InterPro"/>
</dbReference>
<dbReference type="Gene3D" id="2.40.30.130">
    <property type="match status" value="1"/>
</dbReference>
<gene>
    <name evidence="6" type="ORF">BN1708_001347</name>
    <name evidence="5" type="ORF">BN1723_017129</name>
</gene>
<dbReference type="EMBL" id="CVQI01000925">
    <property type="protein sequence ID" value="CRK03540.1"/>
    <property type="molecule type" value="Genomic_DNA"/>
</dbReference>
<evidence type="ECO:0000313" key="8">
    <source>
        <dbReference type="Proteomes" id="UP000045706"/>
    </source>
</evidence>
<accession>A0A0G4KJ75</accession>
<dbReference type="SMART" id="SM00863">
    <property type="entry name" value="tRNA_SAD"/>
    <property type="match status" value="1"/>
</dbReference>
<proteinExistence type="inferred from homology"/>
<dbReference type="InterPro" id="IPR009000">
    <property type="entry name" value="Transl_B-barrel_sf"/>
</dbReference>
<dbReference type="Proteomes" id="UP000044602">
    <property type="component" value="Unassembled WGS sequence"/>
</dbReference>
<dbReference type="InterPro" id="IPR051335">
    <property type="entry name" value="Alanyl-tRNA_Editing_Enzymes"/>
</dbReference>
<evidence type="ECO:0000256" key="2">
    <source>
        <dbReference type="ARBA" id="ARBA00004496"/>
    </source>
</evidence>
<dbReference type="SUPFAM" id="SSF55186">
    <property type="entry name" value="ThrRS/AlaRS common domain"/>
    <property type="match status" value="1"/>
</dbReference>
<evidence type="ECO:0000313" key="7">
    <source>
        <dbReference type="Proteomes" id="UP000044602"/>
    </source>
</evidence>
<evidence type="ECO:0000313" key="6">
    <source>
        <dbReference type="EMBL" id="CRK35716.1"/>
    </source>
</evidence>
<feature type="domain" description="Alanyl-transfer RNA synthetases family profile" evidence="4">
    <location>
        <begin position="41"/>
        <end position="250"/>
    </location>
</feature>
<evidence type="ECO:0000256" key="3">
    <source>
        <dbReference type="ARBA" id="ARBA00008429"/>
    </source>
</evidence>
<organism evidence="5 8">
    <name type="scientific">Verticillium longisporum</name>
    <name type="common">Verticillium dahliae var. longisporum</name>
    <dbReference type="NCBI Taxonomy" id="100787"/>
    <lineage>
        <taxon>Eukaryota</taxon>
        <taxon>Fungi</taxon>
        <taxon>Dikarya</taxon>
        <taxon>Ascomycota</taxon>
        <taxon>Pezizomycotina</taxon>
        <taxon>Sordariomycetes</taxon>
        <taxon>Hypocreomycetidae</taxon>
        <taxon>Glomerellales</taxon>
        <taxon>Plectosphaerellaceae</taxon>
        <taxon>Verticillium</taxon>
    </lineage>
</organism>
<dbReference type="Pfam" id="PF01411">
    <property type="entry name" value="tRNA-synt_2c"/>
    <property type="match status" value="1"/>
</dbReference>
<evidence type="ECO:0000259" key="4">
    <source>
        <dbReference type="PROSITE" id="PS50860"/>
    </source>
</evidence>
<dbReference type="InterPro" id="IPR018165">
    <property type="entry name" value="Ala-tRNA-synth_IIc_core"/>
</dbReference>
<dbReference type="Pfam" id="PF07973">
    <property type="entry name" value="tRNA_SAD"/>
    <property type="match status" value="1"/>
</dbReference>
<comment type="cofactor">
    <cofactor evidence="1">
        <name>Zn(2+)</name>
        <dbReference type="ChEBI" id="CHEBI:29105"/>
    </cofactor>
</comment>
<dbReference type="STRING" id="100787.A0A0G4KJ75"/>
<dbReference type="InterPro" id="IPR018163">
    <property type="entry name" value="Thr/Ala-tRNA-synth_IIc_edit"/>
</dbReference>
<dbReference type="Gene3D" id="3.30.980.10">
    <property type="entry name" value="Threonyl-trna Synthetase, Chain A, domain 2"/>
    <property type="match status" value="1"/>
</dbReference>
<dbReference type="InterPro" id="IPR018164">
    <property type="entry name" value="Ala-tRNA-synth_IIc_N"/>
</dbReference>
<dbReference type="GO" id="GO:0005737">
    <property type="term" value="C:cytoplasm"/>
    <property type="evidence" value="ECO:0007669"/>
    <property type="project" value="UniProtKB-SubCell"/>
</dbReference>
<comment type="subcellular location">
    <subcellularLocation>
        <location evidence="2">Cytoplasm</location>
    </subcellularLocation>
</comment>
<dbReference type="InterPro" id="IPR012947">
    <property type="entry name" value="tRNA_SAD"/>
</dbReference>
<reference evidence="7 8" key="1">
    <citation type="submission" date="2015-05" db="EMBL/GenBank/DDBJ databases">
        <authorList>
            <person name="Fogelqvist Johan"/>
        </authorList>
    </citation>
    <scope>NUCLEOTIDE SEQUENCE [LARGE SCALE GENOMIC DNA]</scope>
    <source>
        <strain evidence="6">VL1</strain>
        <strain evidence="5">VL2</strain>
    </source>
</reference>
<dbReference type="GO" id="GO:0004813">
    <property type="term" value="F:alanine-tRNA ligase activity"/>
    <property type="evidence" value="ECO:0007669"/>
    <property type="project" value="InterPro"/>
</dbReference>
<dbReference type="PROSITE" id="PS50860">
    <property type="entry name" value="AA_TRNA_LIGASE_II_ALA"/>
    <property type="match status" value="1"/>
</dbReference>
<dbReference type="PROSITE" id="PS51257">
    <property type="entry name" value="PROKAR_LIPOPROTEIN"/>
    <property type="match status" value="1"/>
</dbReference>
<dbReference type="EMBL" id="CVQH01023638">
    <property type="protein sequence ID" value="CRK35716.1"/>
    <property type="molecule type" value="Genomic_DNA"/>
</dbReference>
<sequence>MKMSQLVKTKALYLDNDGGVVTAFIVSCTPFRAASEAHKPLFKTATENDFLVATDQTLFYAQGGGQPADTGTMTSMITGDAAKFHVTGVRKTTEGTILHLGSFEDSPFEKGDLVTQHIDMDKRRLHSQIHDAGHIISSAVRKLADAIPDVTELKAQHYPDSAFVEFKGFIDGKHKADIEAAANALIDENLPIKVCYWTQEELVRACWSVPETLVLPEGELARAVDIEGAGAYACGGTHMATTGEVGHVRIRNIKRQKGISKISYELA</sequence>
<protein>
    <recommendedName>
        <fullName evidence="4">Alanyl-transfer RNA synthetases family profile domain-containing protein</fullName>
    </recommendedName>
</protein>
<dbReference type="PANTHER" id="PTHR43462">
    <property type="entry name" value="ALANYL-TRNA EDITING PROTEIN"/>
    <property type="match status" value="1"/>
</dbReference>
<dbReference type="AlphaFoldDB" id="A0A0G4KJ75"/>
<evidence type="ECO:0000256" key="1">
    <source>
        <dbReference type="ARBA" id="ARBA00001947"/>
    </source>
</evidence>
<keyword evidence="7" id="KW-1185">Reference proteome</keyword>
<evidence type="ECO:0000313" key="5">
    <source>
        <dbReference type="EMBL" id="CRK03540.1"/>
    </source>
</evidence>
<dbReference type="GO" id="GO:0006419">
    <property type="term" value="P:alanyl-tRNA aminoacylation"/>
    <property type="evidence" value="ECO:0007669"/>
    <property type="project" value="InterPro"/>
</dbReference>
<dbReference type="GO" id="GO:0005524">
    <property type="term" value="F:ATP binding"/>
    <property type="evidence" value="ECO:0007669"/>
    <property type="project" value="InterPro"/>
</dbReference>
<comment type="similarity">
    <text evidence="3">Belongs to the class-II aminoacyl-tRNA synthetase family. Alax-L subfamily.</text>
</comment>
<dbReference type="Proteomes" id="UP000045706">
    <property type="component" value="Unassembled WGS sequence"/>
</dbReference>
<name>A0A0G4KJ75_VERLO</name>
<dbReference type="SUPFAM" id="SSF50447">
    <property type="entry name" value="Translation proteins"/>
    <property type="match status" value="1"/>
</dbReference>
<dbReference type="PANTHER" id="PTHR43462:SF2">
    <property type="entry name" value="THREONYL AND ALANYL TRNA SYNTHETASE SECOND ADDITIONAL DOMAIN-CONTAINING PROTEIN"/>
    <property type="match status" value="1"/>
</dbReference>